<dbReference type="WBParaSite" id="PDA_v2.g28444.t1">
    <property type="protein sequence ID" value="PDA_v2.g28444.t1"/>
    <property type="gene ID" value="PDA_v2.g28444"/>
</dbReference>
<name>A0A914QA19_9BILA</name>
<reference evidence="2" key="1">
    <citation type="submission" date="2022-11" db="UniProtKB">
        <authorList>
            <consortium name="WormBaseParasite"/>
        </authorList>
    </citation>
    <scope>IDENTIFICATION</scope>
</reference>
<protein>
    <submittedName>
        <fullName evidence="2">Uncharacterized protein</fullName>
    </submittedName>
</protein>
<keyword evidence="1" id="KW-1185">Reference proteome</keyword>
<sequence length="262" mass="31066">MILYFDDGRKFCYDYIRRESEDKYQCCECKNLKKYVHATPFNQKCENEYLELCSRKHICKPKETSSLTVLKSNKIIKKPKYEISEGLSNGNLAKRLILFLDDERKICYNYLFEKLNNCFKCIACLRLKKTIRAVLYNPGTDVEYLDLFAKEHFCEPKEYQLLPILKKSEIIKKPKYDLTETISKRILVKHLVVFVDNNDDDEKKLCYDYYRDNSVKKYKCCGCKSLTKEKSTMAAIFNLNSEKECVDLLGYQHFCEPQNINH</sequence>
<dbReference type="Proteomes" id="UP000887578">
    <property type="component" value="Unplaced"/>
</dbReference>
<dbReference type="AlphaFoldDB" id="A0A914QA19"/>
<evidence type="ECO:0000313" key="2">
    <source>
        <dbReference type="WBParaSite" id="PDA_v2.g28444.t1"/>
    </source>
</evidence>
<evidence type="ECO:0000313" key="1">
    <source>
        <dbReference type="Proteomes" id="UP000887578"/>
    </source>
</evidence>
<organism evidence="1 2">
    <name type="scientific">Panagrolaimus davidi</name>
    <dbReference type="NCBI Taxonomy" id="227884"/>
    <lineage>
        <taxon>Eukaryota</taxon>
        <taxon>Metazoa</taxon>
        <taxon>Ecdysozoa</taxon>
        <taxon>Nematoda</taxon>
        <taxon>Chromadorea</taxon>
        <taxon>Rhabditida</taxon>
        <taxon>Tylenchina</taxon>
        <taxon>Panagrolaimomorpha</taxon>
        <taxon>Panagrolaimoidea</taxon>
        <taxon>Panagrolaimidae</taxon>
        <taxon>Panagrolaimus</taxon>
    </lineage>
</organism>
<proteinExistence type="predicted"/>
<accession>A0A914QA19</accession>